<dbReference type="CDD" id="cd00067">
    <property type="entry name" value="GAL4"/>
    <property type="match status" value="1"/>
</dbReference>
<dbReference type="PROSITE" id="PS50048">
    <property type="entry name" value="ZN2_CY6_FUNGAL_2"/>
    <property type="match status" value="1"/>
</dbReference>
<evidence type="ECO:0000256" key="5">
    <source>
        <dbReference type="ARBA" id="ARBA00023242"/>
    </source>
</evidence>
<dbReference type="Gene3D" id="4.10.240.10">
    <property type="entry name" value="Zn(2)-C6 fungal-type DNA-binding domain"/>
    <property type="match status" value="1"/>
</dbReference>
<dbReference type="Pfam" id="PF00172">
    <property type="entry name" value="Zn_clus"/>
    <property type="match status" value="1"/>
</dbReference>
<dbReference type="GO" id="GO:0005634">
    <property type="term" value="C:nucleus"/>
    <property type="evidence" value="ECO:0007669"/>
    <property type="project" value="UniProtKB-SubCell"/>
</dbReference>
<accession>A0A2X0MBC3</accession>
<dbReference type="PANTHER" id="PTHR31845">
    <property type="entry name" value="FINGER DOMAIN PROTEIN, PUTATIVE-RELATED"/>
    <property type="match status" value="1"/>
</dbReference>
<feature type="compositionally biased region" description="Low complexity" evidence="6">
    <location>
        <begin position="169"/>
        <end position="187"/>
    </location>
</feature>
<evidence type="ECO:0000256" key="1">
    <source>
        <dbReference type="ARBA" id="ARBA00004123"/>
    </source>
</evidence>
<keyword evidence="9" id="KW-1185">Reference proteome</keyword>
<evidence type="ECO:0000256" key="4">
    <source>
        <dbReference type="ARBA" id="ARBA00023163"/>
    </source>
</evidence>
<evidence type="ECO:0000313" key="9">
    <source>
        <dbReference type="Proteomes" id="UP000249464"/>
    </source>
</evidence>
<dbReference type="GO" id="GO:0000976">
    <property type="term" value="F:transcription cis-regulatory region binding"/>
    <property type="evidence" value="ECO:0007669"/>
    <property type="project" value="TreeGrafter"/>
</dbReference>
<keyword evidence="3" id="KW-0238">DNA-binding</keyword>
<evidence type="ECO:0000256" key="6">
    <source>
        <dbReference type="SAM" id="MobiDB-lite"/>
    </source>
</evidence>
<evidence type="ECO:0000313" key="8">
    <source>
        <dbReference type="EMBL" id="SGY60932.1"/>
    </source>
</evidence>
<keyword evidence="5" id="KW-0539">Nucleus</keyword>
<dbReference type="EMBL" id="FQNC01000045">
    <property type="protein sequence ID" value="SGY60932.1"/>
    <property type="molecule type" value="Genomic_DNA"/>
</dbReference>
<evidence type="ECO:0000256" key="2">
    <source>
        <dbReference type="ARBA" id="ARBA00023015"/>
    </source>
</evidence>
<comment type="subcellular location">
    <subcellularLocation>
        <location evidence="1">Nucleus</location>
    </subcellularLocation>
</comment>
<organism evidence="8 9">
    <name type="scientific">Microbotryum silenes-dioicae</name>
    <dbReference type="NCBI Taxonomy" id="796604"/>
    <lineage>
        <taxon>Eukaryota</taxon>
        <taxon>Fungi</taxon>
        <taxon>Dikarya</taxon>
        <taxon>Basidiomycota</taxon>
        <taxon>Pucciniomycotina</taxon>
        <taxon>Microbotryomycetes</taxon>
        <taxon>Microbotryales</taxon>
        <taxon>Microbotryaceae</taxon>
        <taxon>Microbotryum</taxon>
    </lineage>
</organism>
<proteinExistence type="predicted"/>
<feature type="region of interest" description="Disordered" evidence="6">
    <location>
        <begin position="161"/>
        <end position="187"/>
    </location>
</feature>
<dbReference type="Proteomes" id="UP000249464">
    <property type="component" value="Unassembled WGS sequence"/>
</dbReference>
<dbReference type="InterPro" id="IPR036864">
    <property type="entry name" value="Zn2-C6_fun-type_DNA-bd_sf"/>
</dbReference>
<dbReference type="SMART" id="SM00066">
    <property type="entry name" value="GAL4"/>
    <property type="match status" value="1"/>
</dbReference>
<feature type="region of interest" description="Disordered" evidence="6">
    <location>
        <begin position="1"/>
        <end position="47"/>
    </location>
</feature>
<dbReference type="PANTHER" id="PTHR31845:SF17">
    <property type="entry name" value="ZN(II)2CYS6 TRANSCRIPTION FACTOR (EUROFUNG)"/>
    <property type="match status" value="1"/>
</dbReference>
<dbReference type="AlphaFoldDB" id="A0A2X0MBC3"/>
<evidence type="ECO:0000259" key="7">
    <source>
        <dbReference type="PROSITE" id="PS50048"/>
    </source>
</evidence>
<keyword evidence="4" id="KW-0804">Transcription</keyword>
<dbReference type="InterPro" id="IPR051089">
    <property type="entry name" value="prtT"/>
</dbReference>
<keyword evidence="2" id="KW-0805">Transcription regulation</keyword>
<gene>
    <name evidence="8" type="primary">BQ5605_C007g04505</name>
    <name evidence="8" type="ORF">BQ5605_C007G04505</name>
</gene>
<evidence type="ECO:0000256" key="3">
    <source>
        <dbReference type="ARBA" id="ARBA00023125"/>
    </source>
</evidence>
<dbReference type="PROSITE" id="PS00463">
    <property type="entry name" value="ZN2_CY6_FUNGAL_1"/>
    <property type="match status" value="1"/>
</dbReference>
<reference evidence="8 9" key="1">
    <citation type="submission" date="2016-11" db="EMBL/GenBank/DDBJ databases">
        <authorList>
            <person name="Jaros S."/>
            <person name="Januszkiewicz K."/>
            <person name="Wedrychowicz H."/>
        </authorList>
    </citation>
    <scope>NUCLEOTIDE SEQUENCE [LARGE SCALE GENOMIC DNA]</scope>
</reference>
<name>A0A2X0MBC3_9BASI</name>
<dbReference type="CDD" id="cd12148">
    <property type="entry name" value="fungal_TF_MHR"/>
    <property type="match status" value="1"/>
</dbReference>
<dbReference type="GO" id="GO:0000981">
    <property type="term" value="F:DNA-binding transcription factor activity, RNA polymerase II-specific"/>
    <property type="evidence" value="ECO:0007669"/>
    <property type="project" value="InterPro"/>
</dbReference>
<dbReference type="SUPFAM" id="SSF57701">
    <property type="entry name" value="Zn2/Cys6 DNA-binding domain"/>
    <property type="match status" value="1"/>
</dbReference>
<dbReference type="STRING" id="796604.A0A2X0MBC3"/>
<dbReference type="GO" id="GO:0008270">
    <property type="term" value="F:zinc ion binding"/>
    <property type="evidence" value="ECO:0007669"/>
    <property type="project" value="InterPro"/>
</dbReference>
<dbReference type="InterPro" id="IPR001138">
    <property type="entry name" value="Zn2Cys6_DnaBD"/>
</dbReference>
<feature type="domain" description="Zn(2)-C6 fungal-type" evidence="7">
    <location>
        <begin position="52"/>
        <end position="81"/>
    </location>
</feature>
<protein>
    <submittedName>
        <fullName evidence="8">BQ5605_C007g04505 protein</fullName>
    </submittedName>
</protein>
<sequence length="880" mass="94050">MSPSVPKGKSSKDYAGAAEHGHCSDDADSSVPAQREPATGPIKAKPGRSRAACSACRANKQKCDGAIRHPCRRCELYNLECDAPLTAANSSNGTPNHKRAASITLPSLSPYAGRPAVPLLDLPPTPVASASLNETNGIHSSVLASTLRDIQDRLRQIESGLEVDRRARNSAAPSSSTASGSAQRATSTVSSSLSRLLDVEPPPESMPLHILLQTVDKIEALSSTEASVNEWVTGEEKMVQDTPSTSKPDAIARGLISVEDADAAFAFFHDRIAPWIPIFGDDADRSALGVQSRSPFFFHVVLCVTNYYNQATSERAREVYCGLTELVNLILAHQILAADPNLIGTDFIRGLLLIIYYKPVQHIAYAARGITDVGRATHSSKVNHWSSIMIHGIIHRTAEAIGLPRAPQAFLAALDASTVPGAPPIDNEVLCRLRTHYALCIADVHGSLQSGRVAATDPTAALETTRAFASLLSSPMDARMAAQLELYAIVRTPRGQHPFKLRLAQLGRINDELDSWESYWRPILTPLQNGGDMLAYTLFQGAANFVTFIANSATFTRWTIERQRSLDSGGNGRPVLTTSDWAHLQRATDSAMKTIFALSVESRASGDPLRTCRWADSVNGVRKPLTLDLVTVEDYRTALDTSTCISFVYSLILLVRMASAGLISSNLVCRRSDYEAGADLDTPKPLISGDKLPILLELGANFLRAISPNPQHPARKHAILLHMILKTGLGENSLAGTTTKSPASTTSPASTASMNVAAAASRAGASARTVPPVATADIETNPDGLLLTTMATVQDDAPSLDAWLFDLTAPNLPVSGGALLIPTAPGDATQEPGEALRSILTEVNPSFFGMGAICKLGLGIQVFDHSDELDQFASMDWGSL</sequence>